<feature type="chain" id="PRO_5046204141" evidence="1">
    <location>
        <begin position="19"/>
        <end position="149"/>
    </location>
</feature>
<feature type="signal peptide" evidence="1">
    <location>
        <begin position="1"/>
        <end position="18"/>
    </location>
</feature>
<evidence type="ECO:0000259" key="2">
    <source>
        <dbReference type="Pfam" id="PF14534"/>
    </source>
</evidence>
<gene>
    <name evidence="3" type="ORF">ACFQ21_10815</name>
</gene>
<evidence type="ECO:0000313" key="3">
    <source>
        <dbReference type="EMBL" id="MFD0999804.1"/>
    </source>
</evidence>
<sequence length="149" mass="17344">MKWILFFSFLLPAWYSLAQTKAEDEKALRHLKEVEWPKAYREQDTVLLDRILADEFKMIGSDGEWSSKKEELAYIKKNKPAYKSFKFNIKRLDIFENNTAIVSGTGVIQSKDDKGDYEFIYQSSNVLIKRNGIWKAIASHTSGDKVVRK</sequence>
<dbReference type="EMBL" id="JBHTKA010000003">
    <property type="protein sequence ID" value="MFD0999804.1"/>
    <property type="molecule type" value="Genomic_DNA"/>
</dbReference>
<dbReference type="Pfam" id="PF14534">
    <property type="entry name" value="DUF4440"/>
    <property type="match status" value="1"/>
</dbReference>
<feature type="domain" description="DUF4440" evidence="2">
    <location>
        <begin position="34"/>
        <end position="135"/>
    </location>
</feature>
<dbReference type="Proteomes" id="UP001597112">
    <property type="component" value="Unassembled WGS sequence"/>
</dbReference>
<name>A0ABW3K2M8_9BACT</name>
<evidence type="ECO:0000256" key="1">
    <source>
        <dbReference type="SAM" id="SignalP"/>
    </source>
</evidence>
<reference evidence="4" key="1">
    <citation type="journal article" date="2019" name="Int. J. Syst. Evol. Microbiol.">
        <title>The Global Catalogue of Microorganisms (GCM) 10K type strain sequencing project: providing services to taxonomists for standard genome sequencing and annotation.</title>
        <authorList>
            <consortium name="The Broad Institute Genomics Platform"/>
            <consortium name="The Broad Institute Genome Sequencing Center for Infectious Disease"/>
            <person name="Wu L."/>
            <person name="Ma J."/>
        </authorList>
    </citation>
    <scope>NUCLEOTIDE SEQUENCE [LARGE SCALE GENOMIC DNA]</scope>
    <source>
        <strain evidence="4">CCUG 58938</strain>
    </source>
</reference>
<comment type="caution">
    <text evidence="3">The sequence shown here is derived from an EMBL/GenBank/DDBJ whole genome shotgun (WGS) entry which is preliminary data.</text>
</comment>
<protein>
    <submittedName>
        <fullName evidence="3">Nuclear transport factor 2 family protein</fullName>
    </submittedName>
</protein>
<dbReference type="SUPFAM" id="SSF54427">
    <property type="entry name" value="NTF2-like"/>
    <property type="match status" value="1"/>
</dbReference>
<dbReference type="Gene3D" id="3.10.450.50">
    <property type="match status" value="1"/>
</dbReference>
<accession>A0ABW3K2M8</accession>
<dbReference type="InterPro" id="IPR027843">
    <property type="entry name" value="DUF4440"/>
</dbReference>
<dbReference type="RefSeq" id="WP_377578831.1">
    <property type="nucleotide sequence ID" value="NZ_JBHTKA010000003.1"/>
</dbReference>
<dbReference type="InterPro" id="IPR032710">
    <property type="entry name" value="NTF2-like_dom_sf"/>
</dbReference>
<keyword evidence="4" id="KW-1185">Reference proteome</keyword>
<evidence type="ECO:0000313" key="4">
    <source>
        <dbReference type="Proteomes" id="UP001597112"/>
    </source>
</evidence>
<organism evidence="3 4">
    <name type="scientific">Ohtaekwangia kribbensis</name>
    <dbReference type="NCBI Taxonomy" id="688913"/>
    <lineage>
        <taxon>Bacteria</taxon>
        <taxon>Pseudomonadati</taxon>
        <taxon>Bacteroidota</taxon>
        <taxon>Cytophagia</taxon>
        <taxon>Cytophagales</taxon>
        <taxon>Fulvivirgaceae</taxon>
        <taxon>Ohtaekwangia</taxon>
    </lineage>
</organism>
<keyword evidence="1" id="KW-0732">Signal</keyword>
<proteinExistence type="predicted"/>